<protein>
    <submittedName>
        <fullName evidence="1">Uncharacterized protein</fullName>
    </submittedName>
</protein>
<accession>A0A1X9I270</accession>
<dbReference type="RefSeq" id="WP_029752282.1">
    <property type="nucleotide sequence ID" value="NZ_BCBY01000009.1"/>
</dbReference>
<sequence>MFIKGVNDVTIDYSQSLLYEYPIQLDLYTEGIGFIEHTFCCEHSIKIDKNTWKSGTVQLDYEKYEVLESFVYENYLDLDFINKVTKRFYSISRSVKDIIARPLDFNFDYSEISKIMGYTVFNWIFNEIDFKKELQDLDVNGLDIFRIASRSTILPHYIYKEYRILDICGKNLNKTLSHQDIIEFQMNVLPLIDFNVTPAFVTQEEIIEFFDKYIEQNVLDISKINRLKMNIEQQILTKRQDKFKIFNYISKSCTSEVRSLYLLLELINTEEEMRHYLQMYFQKKIYDLSIKENISLSDFRFINGRIVI</sequence>
<dbReference type="EMBL" id="KX077885">
    <property type="protein sequence ID" value="ANJ64225.1"/>
    <property type="molecule type" value="Genomic_DNA"/>
</dbReference>
<reference evidence="1" key="1">
    <citation type="journal article" date="2016" name="Front. Cell. Infect. Microbiol.">
        <title>Evolution and Diversity of the Antimicrobial Resistance Associated Mobilome in Streptococcus suis: A Probable Mobile Genetic Elements Reservoir for Other Streptococci.</title>
        <authorList>
            <person name="Huang J."/>
            <person name="Ma J."/>
            <person name="Shang K."/>
            <person name="Hu X."/>
            <person name="Liang Y."/>
            <person name="Li D."/>
            <person name="Wu Z."/>
            <person name="Dai L."/>
            <person name="Chen L."/>
            <person name="Wang L."/>
        </authorList>
    </citation>
    <scope>NUCLEOTIDE SEQUENCE</scope>
    <source>
        <strain evidence="1">LP081102</strain>
    </source>
</reference>
<organism evidence="1">
    <name type="scientific">Streptococcus suis</name>
    <dbReference type="NCBI Taxonomy" id="1307"/>
    <lineage>
        <taxon>Bacteria</taxon>
        <taxon>Bacillati</taxon>
        <taxon>Bacillota</taxon>
        <taxon>Bacilli</taxon>
        <taxon>Lactobacillales</taxon>
        <taxon>Streptococcaceae</taxon>
        <taxon>Streptococcus</taxon>
    </lineage>
</organism>
<dbReference type="AlphaFoldDB" id="A0A1X9I270"/>
<evidence type="ECO:0000313" key="1">
    <source>
        <dbReference type="EMBL" id="ANJ64225.1"/>
    </source>
</evidence>
<proteinExistence type="predicted"/>
<name>A0A1X9I270_STRSU</name>